<dbReference type="GO" id="GO:0042834">
    <property type="term" value="F:peptidoglycan binding"/>
    <property type="evidence" value="ECO:0007669"/>
    <property type="project" value="InterPro"/>
</dbReference>
<accession>A0A9E2SAX4</accession>
<feature type="signal peptide" evidence="1">
    <location>
        <begin position="1"/>
        <end position="18"/>
    </location>
</feature>
<proteinExistence type="predicted"/>
<comment type="caution">
    <text evidence="3">The sequence shown here is derived from an EMBL/GenBank/DDBJ whole genome shotgun (WGS) entry which is preliminary data.</text>
</comment>
<evidence type="ECO:0000313" key="4">
    <source>
        <dbReference type="Proteomes" id="UP000812270"/>
    </source>
</evidence>
<dbReference type="Pfam" id="PF05036">
    <property type="entry name" value="SPOR"/>
    <property type="match status" value="1"/>
</dbReference>
<dbReference type="Proteomes" id="UP000812270">
    <property type="component" value="Unassembled WGS sequence"/>
</dbReference>
<evidence type="ECO:0000256" key="1">
    <source>
        <dbReference type="SAM" id="SignalP"/>
    </source>
</evidence>
<name>A0A9E2SAX4_9BACT</name>
<keyword evidence="1" id="KW-0732">Signal</keyword>
<gene>
    <name evidence="3" type="ORF">KTO63_08065</name>
</gene>
<organism evidence="3 4">
    <name type="scientific">Pinibacter aurantiacus</name>
    <dbReference type="NCBI Taxonomy" id="2851599"/>
    <lineage>
        <taxon>Bacteria</taxon>
        <taxon>Pseudomonadati</taxon>
        <taxon>Bacteroidota</taxon>
        <taxon>Chitinophagia</taxon>
        <taxon>Chitinophagales</taxon>
        <taxon>Chitinophagaceae</taxon>
        <taxon>Pinibacter</taxon>
    </lineage>
</organism>
<dbReference type="InterPro" id="IPR007730">
    <property type="entry name" value="SPOR-like_dom"/>
</dbReference>
<dbReference type="RefSeq" id="WP_217790714.1">
    <property type="nucleotide sequence ID" value="NZ_JAHSPG010000003.1"/>
</dbReference>
<reference evidence="3" key="1">
    <citation type="submission" date="2021-06" db="EMBL/GenBank/DDBJ databases">
        <authorList>
            <person name="Huq M.A."/>
        </authorList>
    </citation>
    <scope>NUCLEOTIDE SEQUENCE</scope>
    <source>
        <strain evidence="3">MAH-26</strain>
    </source>
</reference>
<protein>
    <submittedName>
        <fullName evidence="3">SPOR domain-containing protein</fullName>
    </submittedName>
</protein>
<feature type="domain" description="SPOR" evidence="2">
    <location>
        <begin position="51"/>
        <end position="131"/>
    </location>
</feature>
<sequence length="140" mass="16213">MKLAFVMFMICTVFYANAQNTTSVAVKKDPRIDMLIKKQMQINEATTRASRSSAQGFRIQVINTNDRNKAIAVKTRVYELYPDLKAYLLYQAPYFRLRVGNFKTQEEAMAYQKKLAKQFDNTLIVRDIIEVKPDTLDDSN</sequence>
<keyword evidence="4" id="KW-1185">Reference proteome</keyword>
<feature type="chain" id="PRO_5038386392" evidence="1">
    <location>
        <begin position="19"/>
        <end position="140"/>
    </location>
</feature>
<evidence type="ECO:0000259" key="2">
    <source>
        <dbReference type="PROSITE" id="PS51724"/>
    </source>
</evidence>
<dbReference type="PROSITE" id="PS51724">
    <property type="entry name" value="SPOR"/>
    <property type="match status" value="1"/>
</dbReference>
<evidence type="ECO:0000313" key="3">
    <source>
        <dbReference type="EMBL" id="MBV4357095.1"/>
    </source>
</evidence>
<dbReference type="EMBL" id="JAHSPG010000003">
    <property type="protein sequence ID" value="MBV4357095.1"/>
    <property type="molecule type" value="Genomic_DNA"/>
</dbReference>
<dbReference type="AlphaFoldDB" id="A0A9E2SAX4"/>